<gene>
    <name evidence="3" type="ORF">Poly59_48760</name>
</gene>
<dbReference type="EMBL" id="SJPX01000005">
    <property type="protein sequence ID" value="TWU48032.1"/>
    <property type="molecule type" value="Genomic_DNA"/>
</dbReference>
<evidence type="ECO:0000313" key="3">
    <source>
        <dbReference type="EMBL" id="TWU48032.1"/>
    </source>
</evidence>
<dbReference type="RefSeq" id="WP_146536456.1">
    <property type="nucleotide sequence ID" value="NZ_SJPX01000005.1"/>
</dbReference>
<evidence type="ECO:0000256" key="1">
    <source>
        <dbReference type="SAM" id="MobiDB-lite"/>
    </source>
</evidence>
<evidence type="ECO:0000256" key="2">
    <source>
        <dbReference type="SAM" id="Phobius"/>
    </source>
</evidence>
<sequence>MNKMWIPICFALLTAFFWGCYGPLIGNANAPMVDGAKLWSPYKPYLFVGVAYLVIAIIGGAIMMSVKGDTFNFSGVHYPTMKWGFLAGSFGAIGALFLTSAMMTSKGNAALVMPIVFGGAVSVSAIIGLLRLHGGVTISPLLWVGLVTTVVGVTLTAMNTPHGHAPAKPKAETPVVSAADESPIATEEHV</sequence>
<keyword evidence="4" id="KW-1185">Reference proteome</keyword>
<protein>
    <submittedName>
        <fullName evidence="3">Uncharacterized protein</fullName>
    </submittedName>
</protein>
<organism evidence="3 4">
    <name type="scientific">Rubripirellula reticaptiva</name>
    <dbReference type="NCBI Taxonomy" id="2528013"/>
    <lineage>
        <taxon>Bacteria</taxon>
        <taxon>Pseudomonadati</taxon>
        <taxon>Planctomycetota</taxon>
        <taxon>Planctomycetia</taxon>
        <taxon>Pirellulales</taxon>
        <taxon>Pirellulaceae</taxon>
        <taxon>Rubripirellula</taxon>
    </lineage>
</organism>
<reference evidence="3 4" key="1">
    <citation type="submission" date="2019-02" db="EMBL/GenBank/DDBJ databases">
        <title>Deep-cultivation of Planctomycetes and their phenomic and genomic characterization uncovers novel biology.</title>
        <authorList>
            <person name="Wiegand S."/>
            <person name="Jogler M."/>
            <person name="Boedeker C."/>
            <person name="Pinto D."/>
            <person name="Vollmers J."/>
            <person name="Rivas-Marin E."/>
            <person name="Kohn T."/>
            <person name="Peeters S.H."/>
            <person name="Heuer A."/>
            <person name="Rast P."/>
            <person name="Oberbeckmann S."/>
            <person name="Bunk B."/>
            <person name="Jeske O."/>
            <person name="Meyerdierks A."/>
            <person name="Storesund J.E."/>
            <person name="Kallscheuer N."/>
            <person name="Luecker S."/>
            <person name="Lage O.M."/>
            <person name="Pohl T."/>
            <person name="Merkel B.J."/>
            <person name="Hornburger P."/>
            <person name="Mueller R.-W."/>
            <person name="Bruemmer F."/>
            <person name="Labrenz M."/>
            <person name="Spormann A.M."/>
            <person name="Op Den Camp H."/>
            <person name="Overmann J."/>
            <person name="Amann R."/>
            <person name="Jetten M.S.M."/>
            <person name="Mascher T."/>
            <person name="Medema M.H."/>
            <person name="Devos D.P."/>
            <person name="Kaster A.-K."/>
            <person name="Ovreas L."/>
            <person name="Rohde M."/>
            <person name="Galperin M.Y."/>
            <person name="Jogler C."/>
        </authorList>
    </citation>
    <scope>NUCLEOTIDE SEQUENCE [LARGE SCALE GENOMIC DNA]</scope>
    <source>
        <strain evidence="3 4">Poly59</strain>
    </source>
</reference>
<name>A0A5C6EGC1_9BACT</name>
<dbReference type="Proteomes" id="UP000317977">
    <property type="component" value="Unassembled WGS sequence"/>
</dbReference>
<keyword evidence="2" id="KW-0472">Membrane</keyword>
<proteinExistence type="predicted"/>
<feature type="transmembrane region" description="Helical" evidence="2">
    <location>
        <begin position="141"/>
        <end position="158"/>
    </location>
</feature>
<feature type="transmembrane region" description="Helical" evidence="2">
    <location>
        <begin position="109"/>
        <end position="129"/>
    </location>
</feature>
<feature type="region of interest" description="Disordered" evidence="1">
    <location>
        <begin position="162"/>
        <end position="190"/>
    </location>
</feature>
<comment type="caution">
    <text evidence="3">The sequence shown here is derived from an EMBL/GenBank/DDBJ whole genome shotgun (WGS) entry which is preliminary data.</text>
</comment>
<keyword evidence="2" id="KW-1133">Transmembrane helix</keyword>
<keyword evidence="2" id="KW-0812">Transmembrane</keyword>
<dbReference type="OrthoDB" id="257805at2"/>
<feature type="transmembrane region" description="Helical" evidence="2">
    <location>
        <begin position="83"/>
        <end position="103"/>
    </location>
</feature>
<evidence type="ECO:0000313" key="4">
    <source>
        <dbReference type="Proteomes" id="UP000317977"/>
    </source>
</evidence>
<dbReference type="AlphaFoldDB" id="A0A5C6EGC1"/>
<accession>A0A5C6EGC1</accession>
<feature type="transmembrane region" description="Helical" evidence="2">
    <location>
        <begin position="45"/>
        <end position="63"/>
    </location>
</feature>